<dbReference type="SUPFAM" id="SSF56935">
    <property type="entry name" value="Porins"/>
    <property type="match status" value="1"/>
</dbReference>
<protein>
    <submittedName>
        <fullName evidence="2">Transporter</fullName>
    </submittedName>
</protein>
<gene>
    <name evidence="2" type="ORF">E5167_04725</name>
</gene>
<dbReference type="RefSeq" id="WP_136841548.1">
    <property type="nucleotide sequence ID" value="NZ_SUPL01000002.1"/>
</dbReference>
<dbReference type="AlphaFoldDB" id="A0A4U0EYY4"/>
<reference evidence="2 3" key="1">
    <citation type="submission" date="2019-04" db="EMBL/GenBank/DDBJ databases">
        <title>Lacinutrix sp. nov., isolated from marine water.</title>
        <authorList>
            <person name="Kim W."/>
        </authorList>
    </citation>
    <scope>NUCLEOTIDE SEQUENCE [LARGE SCALE GENOMIC DNA]</scope>
    <source>
        <strain evidence="2 3">CAU 1491</strain>
    </source>
</reference>
<organism evidence="2 3">
    <name type="scientific">Pontimicrobium aquaticum</name>
    <dbReference type="NCBI Taxonomy" id="2565367"/>
    <lineage>
        <taxon>Bacteria</taxon>
        <taxon>Pseudomonadati</taxon>
        <taxon>Bacteroidota</taxon>
        <taxon>Flavobacteriia</taxon>
        <taxon>Flavobacteriales</taxon>
        <taxon>Flavobacteriaceae</taxon>
        <taxon>Pontimicrobium</taxon>
    </lineage>
</organism>
<proteinExistence type="predicted"/>
<name>A0A4U0EYY4_9FLAO</name>
<dbReference type="Gene3D" id="2.40.160.60">
    <property type="entry name" value="Outer membrane protein transport protein (OMPP1/FadL/TodX)"/>
    <property type="match status" value="2"/>
</dbReference>
<feature type="signal peptide" evidence="1">
    <location>
        <begin position="1"/>
        <end position="19"/>
    </location>
</feature>
<dbReference type="OrthoDB" id="9765571at2"/>
<dbReference type="Proteomes" id="UP000307657">
    <property type="component" value="Unassembled WGS sequence"/>
</dbReference>
<feature type="chain" id="PRO_5020235315" evidence="1">
    <location>
        <begin position="20"/>
        <end position="504"/>
    </location>
</feature>
<evidence type="ECO:0000313" key="2">
    <source>
        <dbReference type="EMBL" id="TJY37257.1"/>
    </source>
</evidence>
<comment type="caution">
    <text evidence="2">The sequence shown here is derived from an EMBL/GenBank/DDBJ whole genome shotgun (WGS) entry which is preliminary data.</text>
</comment>
<evidence type="ECO:0000313" key="3">
    <source>
        <dbReference type="Proteomes" id="UP000307657"/>
    </source>
</evidence>
<accession>A0A4U0EYY4</accession>
<evidence type="ECO:0000256" key="1">
    <source>
        <dbReference type="SAM" id="SignalP"/>
    </source>
</evidence>
<sequence>MKKLLLLFIGVLPMSAIYAQDISDAVRYSSDNIEGTARFKAMSGAFGALGGDMSAVSLNPAGSAIFNFSHTSLSVSSYNGENATTYFNGANTNSTSDFDFNQAGAAFVFNNRNNNNPWRKFVLGFAYEKTNSFDDDFFASGTSSTSIDSYFLANAQGIRLDEIVALPGETISEAYSDLGATYGFANQQAFLGYEAYILEPDTDDDDNTLYFSNIAPGSFNQEYSYAAAGYNGKFSINIAAQYDDNIYLGLNLNSHFINYDRSTFLFEENSNVGSLVTEVDFENNLSTIGNGFSFQLGGIAKLSNDVRVGLSYDSPTWYTISEETTQYVASVRDDGGPTTAIIDPQVINVYPDYKLQTPAKITGSIALILNKQGLISFDYSRKDYGSTKFKPESDTYFASQNASISNNLKAANTYRIGGELREDNFSFRAGYRLEQSPYNDTSFYGDLKGYSLGIGYNFGGTKLDLAYENSKRDINYQLYSVGLTNAARINRENSNFTLSLSMNL</sequence>
<keyword evidence="3" id="KW-1185">Reference proteome</keyword>
<dbReference type="EMBL" id="SUPL01000002">
    <property type="protein sequence ID" value="TJY37257.1"/>
    <property type="molecule type" value="Genomic_DNA"/>
</dbReference>
<keyword evidence="1" id="KW-0732">Signal</keyword>